<dbReference type="OrthoDB" id="6400183at2"/>
<reference evidence="2 3" key="1">
    <citation type="submission" date="2016-10" db="EMBL/GenBank/DDBJ databases">
        <authorList>
            <person name="de Groot N.N."/>
        </authorList>
    </citation>
    <scope>NUCLEOTIDE SEQUENCE [LARGE SCALE GENOMIC DNA]</scope>
    <source>
        <strain evidence="2 3">DSM 21633</strain>
    </source>
</reference>
<feature type="transmembrane region" description="Helical" evidence="1">
    <location>
        <begin position="84"/>
        <end position="114"/>
    </location>
</feature>
<gene>
    <name evidence="2" type="ORF">SAMN05216362_14024</name>
</gene>
<sequence length="162" mass="18329">MEITELLFVYAMVFVLSAIPFIEALFLTPIAILGGLSFWPVLILAIAGNLLTVYLVIIFIDYIKAWRKKRGKENNKRSSRAKNLWSKYGLPGLALLGPFLVGSHLTAFLSLVFGGTKKRVFYWMTISIAGWSLVLGILAVFGIDWFNFDNPFIEDFFNRNTP</sequence>
<accession>A0A1H9KS44</accession>
<evidence type="ECO:0000313" key="3">
    <source>
        <dbReference type="Proteomes" id="UP000199427"/>
    </source>
</evidence>
<dbReference type="STRING" id="571933.SAMN05216362_14024"/>
<feature type="transmembrane region" description="Helical" evidence="1">
    <location>
        <begin position="7"/>
        <end position="32"/>
    </location>
</feature>
<protein>
    <submittedName>
        <fullName evidence="2">Putative small multi-drug export protein</fullName>
    </submittedName>
</protein>
<evidence type="ECO:0000256" key="1">
    <source>
        <dbReference type="SAM" id="Phobius"/>
    </source>
</evidence>
<keyword evidence="1" id="KW-0472">Membrane</keyword>
<proteinExistence type="predicted"/>
<organism evidence="2 3">
    <name type="scientific">Piscibacillus halophilus</name>
    <dbReference type="NCBI Taxonomy" id="571933"/>
    <lineage>
        <taxon>Bacteria</taxon>
        <taxon>Bacillati</taxon>
        <taxon>Bacillota</taxon>
        <taxon>Bacilli</taxon>
        <taxon>Bacillales</taxon>
        <taxon>Bacillaceae</taxon>
        <taxon>Piscibacillus</taxon>
    </lineage>
</organism>
<keyword evidence="1" id="KW-1133">Transmembrane helix</keyword>
<feature type="transmembrane region" description="Helical" evidence="1">
    <location>
        <begin position="38"/>
        <end position="63"/>
    </location>
</feature>
<evidence type="ECO:0000313" key="2">
    <source>
        <dbReference type="EMBL" id="SER01980.1"/>
    </source>
</evidence>
<dbReference type="Proteomes" id="UP000199427">
    <property type="component" value="Unassembled WGS sequence"/>
</dbReference>
<keyword evidence="3" id="KW-1185">Reference proteome</keyword>
<name>A0A1H9KS44_9BACI</name>
<dbReference type="Pfam" id="PF06695">
    <property type="entry name" value="Sm_multidrug_ex"/>
    <property type="match status" value="1"/>
</dbReference>
<feature type="transmembrane region" description="Helical" evidence="1">
    <location>
        <begin position="120"/>
        <end position="143"/>
    </location>
</feature>
<dbReference type="AlphaFoldDB" id="A0A1H9KS44"/>
<dbReference type="InterPro" id="IPR009577">
    <property type="entry name" value="Sm_multidrug_ex"/>
</dbReference>
<dbReference type="EMBL" id="FOES01000040">
    <property type="protein sequence ID" value="SER01980.1"/>
    <property type="molecule type" value="Genomic_DNA"/>
</dbReference>
<dbReference type="RefSeq" id="WP_091775303.1">
    <property type="nucleotide sequence ID" value="NZ_CAESCL010000063.1"/>
</dbReference>
<keyword evidence="1" id="KW-0812">Transmembrane</keyword>